<evidence type="ECO:0000313" key="5">
    <source>
        <dbReference type="Proteomes" id="UP000054736"/>
    </source>
</evidence>
<name>A0A0W0TAJ6_9GAMM</name>
<dbReference type="GO" id="GO:0032259">
    <property type="term" value="P:methylation"/>
    <property type="evidence" value="ECO:0007669"/>
    <property type="project" value="UniProtKB-KW"/>
</dbReference>
<dbReference type="Proteomes" id="UP000054736">
    <property type="component" value="Unassembled WGS sequence"/>
</dbReference>
<dbReference type="AlphaFoldDB" id="A0A0W0TAJ6"/>
<feature type="repeat" description="TPR" evidence="3">
    <location>
        <begin position="17"/>
        <end position="50"/>
    </location>
</feature>
<evidence type="ECO:0000256" key="3">
    <source>
        <dbReference type="PROSITE-ProRule" id="PRU00339"/>
    </source>
</evidence>
<evidence type="ECO:0000256" key="2">
    <source>
        <dbReference type="ARBA" id="ARBA00022803"/>
    </source>
</evidence>
<dbReference type="RefSeq" id="WP_058494946.1">
    <property type="nucleotide sequence ID" value="NZ_CAAAIU010000011.1"/>
</dbReference>
<dbReference type="InterPro" id="IPR013105">
    <property type="entry name" value="TPR_2"/>
</dbReference>
<keyword evidence="1" id="KW-0677">Repeat</keyword>
<dbReference type="PANTHER" id="PTHR44858">
    <property type="entry name" value="TETRATRICOPEPTIDE REPEAT PROTEIN 6"/>
    <property type="match status" value="1"/>
</dbReference>
<dbReference type="STRING" id="1212489.Ldro_0592"/>
<dbReference type="PROSITE" id="PS50293">
    <property type="entry name" value="TPR_REGION"/>
    <property type="match status" value="1"/>
</dbReference>
<dbReference type="Pfam" id="PF00515">
    <property type="entry name" value="TPR_1"/>
    <property type="match status" value="1"/>
</dbReference>
<accession>A0A0W0TAJ6</accession>
<keyword evidence="5" id="KW-1185">Reference proteome</keyword>
<evidence type="ECO:0000313" key="4">
    <source>
        <dbReference type="EMBL" id="KTC92602.1"/>
    </source>
</evidence>
<keyword evidence="4" id="KW-0808">Transferase</keyword>
<dbReference type="PANTHER" id="PTHR44858:SF1">
    <property type="entry name" value="UDP-N-ACETYLGLUCOSAMINE--PEPTIDE N-ACETYLGLUCOSAMINYLTRANSFERASE SPINDLY-RELATED"/>
    <property type="match status" value="1"/>
</dbReference>
<keyword evidence="4" id="KW-0489">Methyltransferase</keyword>
<dbReference type="Pfam" id="PF07719">
    <property type="entry name" value="TPR_2"/>
    <property type="match status" value="2"/>
</dbReference>
<dbReference type="SMART" id="SM00028">
    <property type="entry name" value="TPR"/>
    <property type="match status" value="4"/>
</dbReference>
<dbReference type="PATRIC" id="fig|1212489.4.peg.614"/>
<dbReference type="SUPFAM" id="SSF81901">
    <property type="entry name" value="HCP-like"/>
    <property type="match status" value="1"/>
</dbReference>
<feature type="repeat" description="TPR" evidence="3">
    <location>
        <begin position="51"/>
        <end position="84"/>
    </location>
</feature>
<comment type="caution">
    <text evidence="4">The sequence shown here is derived from an EMBL/GenBank/DDBJ whole genome shotgun (WGS) entry which is preliminary data.</text>
</comment>
<dbReference type="Pfam" id="PF13414">
    <property type="entry name" value="TPR_11"/>
    <property type="match status" value="1"/>
</dbReference>
<dbReference type="OrthoDB" id="9801841at2"/>
<gene>
    <name evidence="4" type="ORF">Ldro_0592</name>
</gene>
<keyword evidence="2 3" id="KW-0802">TPR repeat</keyword>
<organism evidence="4 5">
    <name type="scientific">Legionella drozanskii LLAP-1</name>
    <dbReference type="NCBI Taxonomy" id="1212489"/>
    <lineage>
        <taxon>Bacteria</taxon>
        <taxon>Pseudomonadati</taxon>
        <taxon>Pseudomonadota</taxon>
        <taxon>Gammaproteobacteria</taxon>
        <taxon>Legionellales</taxon>
        <taxon>Legionellaceae</taxon>
        <taxon>Legionella</taxon>
    </lineage>
</organism>
<protein>
    <submittedName>
        <fullName evidence="4">Methyltransferase</fullName>
    </submittedName>
</protein>
<dbReference type="Gene3D" id="1.25.40.10">
    <property type="entry name" value="Tetratricopeptide repeat domain"/>
    <property type="match status" value="3"/>
</dbReference>
<proteinExistence type="predicted"/>
<dbReference type="PROSITE" id="PS50005">
    <property type="entry name" value="TPR"/>
    <property type="match status" value="4"/>
</dbReference>
<sequence length="382" mass="44103">MNAGKKLSVPQKKRADAEKWFESGKIHFNEGRFEKAILDFNKAIDLNCTNKEYFFCRGNAHRKLGNFLAARRNYKKATAIDPSDFRAYTNWALTYFRAAEGFKVGSLMHNHFIMANKYYKKAIESFPNFATPYFNLGNIYYANGCDDVAMEYFDEAIKRDLNYASAYNNRGNVYLSLGKKDLALLDYNKAIEVDSFCMAAYTNRSKINLEKGLYKLALQDMPFITDEKLLSTIATEAKKYDNFLDIEALIKKTRKINFFITTYRLQLNEAQALLAANESTRTWLLQAWQQLATAKDIDDNEISINEAINLPAELWELISMFLVGLDKKGTYKIQDIVNRQLQYGFAERLFSSANNAGFFKTTPQTKGEIEKAESRYQRRKCF</sequence>
<dbReference type="EMBL" id="LNXY01000004">
    <property type="protein sequence ID" value="KTC92602.1"/>
    <property type="molecule type" value="Genomic_DNA"/>
</dbReference>
<dbReference type="InterPro" id="IPR019734">
    <property type="entry name" value="TPR_rpt"/>
</dbReference>
<feature type="repeat" description="TPR" evidence="3">
    <location>
        <begin position="130"/>
        <end position="163"/>
    </location>
</feature>
<dbReference type="GO" id="GO:0008168">
    <property type="term" value="F:methyltransferase activity"/>
    <property type="evidence" value="ECO:0007669"/>
    <property type="project" value="UniProtKB-KW"/>
</dbReference>
<feature type="repeat" description="TPR" evidence="3">
    <location>
        <begin position="164"/>
        <end position="197"/>
    </location>
</feature>
<evidence type="ECO:0000256" key="1">
    <source>
        <dbReference type="ARBA" id="ARBA00022737"/>
    </source>
</evidence>
<dbReference type="InterPro" id="IPR050498">
    <property type="entry name" value="Ycf3"/>
</dbReference>
<reference evidence="4 5" key="1">
    <citation type="submission" date="2015-11" db="EMBL/GenBank/DDBJ databases">
        <title>Genomic analysis of 38 Legionella species identifies large and diverse effector repertoires.</title>
        <authorList>
            <person name="Burstein D."/>
            <person name="Amaro F."/>
            <person name="Zusman T."/>
            <person name="Lifshitz Z."/>
            <person name="Cohen O."/>
            <person name="Gilbert J.A."/>
            <person name="Pupko T."/>
            <person name="Shuman H.A."/>
            <person name="Segal G."/>
        </authorList>
    </citation>
    <scope>NUCLEOTIDE SEQUENCE [LARGE SCALE GENOMIC DNA]</scope>
    <source>
        <strain evidence="4 5">ATCC 700990</strain>
    </source>
</reference>
<dbReference type="InterPro" id="IPR011990">
    <property type="entry name" value="TPR-like_helical_dom_sf"/>
</dbReference>